<reference evidence="2" key="1">
    <citation type="submission" date="2009-11" db="EMBL/GenBank/DDBJ databases">
        <authorList>
            <consortium name="The Broad Institute Genome Sequencing Platform"/>
            <person name="Ward D."/>
            <person name="Feldgarden M."/>
            <person name="Earl A."/>
            <person name="Young S.K."/>
            <person name="Zeng Q."/>
            <person name="Koehrsen M."/>
            <person name="Alvarado L."/>
            <person name="Berlin A."/>
            <person name="Bochicchio J."/>
            <person name="Borenstein D."/>
            <person name="Chapman S.B."/>
            <person name="Chen Z."/>
            <person name="Engels R."/>
            <person name="Freedman E."/>
            <person name="Gellesch M."/>
            <person name="Goldberg J."/>
            <person name="Griggs A."/>
            <person name="Gujja S."/>
            <person name="Heilman E."/>
            <person name="Heiman D."/>
            <person name="Hepburn T."/>
            <person name="Howarth C."/>
            <person name="Jen D."/>
            <person name="Larson L."/>
            <person name="Lewis B."/>
            <person name="Mehta T."/>
            <person name="Park D."/>
            <person name="Pearson M."/>
            <person name="Roberts A."/>
            <person name="Saif S."/>
            <person name="Shea T."/>
            <person name="Shenoy N."/>
            <person name="Sisk P."/>
            <person name="Stolte C."/>
            <person name="Sykes S."/>
            <person name="Thomson T."/>
            <person name="Walk T."/>
            <person name="White J."/>
            <person name="Yandava C."/>
            <person name="Izard J."/>
            <person name="Baranova O.V."/>
            <person name="Blanton J.M."/>
            <person name="Tanner A.C."/>
            <person name="Dewhirst F.E."/>
            <person name="Haas B."/>
            <person name="Nusbaum C."/>
            <person name="Birren B."/>
        </authorList>
    </citation>
    <scope>NUCLEOTIDE SEQUENCE [LARGE SCALE GENOMIC DNA]</scope>
    <source>
        <strain evidence="2">1-1 BBBD Race 1</strain>
    </source>
</reference>
<feature type="non-terminal residue" evidence="2">
    <location>
        <position position="255"/>
    </location>
</feature>
<feature type="compositionally biased region" description="Basic and acidic residues" evidence="1">
    <location>
        <begin position="120"/>
        <end position="133"/>
    </location>
</feature>
<dbReference type="EMBL" id="ADAS02000087">
    <property type="protein sequence ID" value="OAV91098.1"/>
    <property type="molecule type" value="Genomic_DNA"/>
</dbReference>
<gene>
    <name evidence="2" type="ORF">PTTG_04658</name>
</gene>
<organism evidence="2">
    <name type="scientific">Puccinia triticina (isolate 1-1 / race 1 (BBBD))</name>
    <name type="common">Brown leaf rust fungus</name>
    <dbReference type="NCBI Taxonomy" id="630390"/>
    <lineage>
        <taxon>Eukaryota</taxon>
        <taxon>Fungi</taxon>
        <taxon>Dikarya</taxon>
        <taxon>Basidiomycota</taxon>
        <taxon>Pucciniomycotina</taxon>
        <taxon>Pucciniomycetes</taxon>
        <taxon>Pucciniales</taxon>
        <taxon>Pucciniaceae</taxon>
        <taxon>Puccinia</taxon>
    </lineage>
</organism>
<reference evidence="3 4" key="3">
    <citation type="journal article" date="2017" name="G3 (Bethesda)">
        <title>Comparative analysis highlights variable genome content of wheat rusts and divergence of the mating loci.</title>
        <authorList>
            <person name="Cuomo C.A."/>
            <person name="Bakkeren G."/>
            <person name="Khalil H.B."/>
            <person name="Panwar V."/>
            <person name="Joly D."/>
            <person name="Linning R."/>
            <person name="Sakthikumar S."/>
            <person name="Song X."/>
            <person name="Adiconis X."/>
            <person name="Fan L."/>
            <person name="Goldberg J.M."/>
            <person name="Levin J.Z."/>
            <person name="Young S."/>
            <person name="Zeng Q."/>
            <person name="Anikster Y."/>
            <person name="Bruce M."/>
            <person name="Wang M."/>
            <person name="Yin C."/>
            <person name="McCallum B."/>
            <person name="Szabo L.J."/>
            <person name="Hulbert S."/>
            <person name="Chen X."/>
            <person name="Fellers J.P."/>
        </authorList>
    </citation>
    <scope>NUCLEOTIDE SEQUENCE</scope>
    <source>
        <strain evidence="3">isolate 1-1 / race 1 (BBBD)</strain>
        <strain evidence="4">Isolate 1-1 / race 1 (BBBD)</strain>
    </source>
</reference>
<sequence length="255" mass="28128">MSSNTPTSAEQHGGTAEEQQGDNANGDSLPAHDEAWISALVDRLVPQFQAQRTATADESAMQTDRQGRCSYSVKKAENKPLTIHGDVADPASTAPVPQVPSDIEDTSRLAPEFVVANARKVREQADKSENERRSSRKARGIAQKGPLAEHYNKFSRGIQNFVKFFLGQPDKPQDYPQAPTPKELEDQYWVEKRSEIILKQLNRVREALADRPAAEVDFHVGVAEKEIRRNTKSPPFTPASSKGAGKGCRPISPQM</sequence>
<dbReference type="VEuPathDB" id="FungiDB:PTTG_04658"/>
<dbReference type="AlphaFoldDB" id="A0A180GF74"/>
<evidence type="ECO:0000313" key="3">
    <source>
        <dbReference type="EnsemblFungi" id="PTTG_04658-t43_1-p1"/>
    </source>
</evidence>
<reference evidence="2" key="2">
    <citation type="submission" date="2016-05" db="EMBL/GenBank/DDBJ databases">
        <title>Comparative analysis highlights variable genome content of wheat rusts and divergence of the mating loci.</title>
        <authorList>
            <person name="Cuomo C.A."/>
            <person name="Bakkeren G."/>
            <person name="Szabo L."/>
            <person name="Khalil H."/>
            <person name="Joly D."/>
            <person name="Goldberg J."/>
            <person name="Young S."/>
            <person name="Zeng Q."/>
            <person name="Fellers J."/>
        </authorList>
    </citation>
    <scope>NUCLEOTIDE SEQUENCE [LARGE SCALE GENOMIC DNA]</scope>
    <source>
        <strain evidence="2">1-1 BBBD Race 1</strain>
    </source>
</reference>
<protein>
    <submittedName>
        <fullName evidence="2 3">Uncharacterized protein</fullName>
    </submittedName>
</protein>
<feature type="compositionally biased region" description="Polar residues" evidence="1">
    <location>
        <begin position="51"/>
        <end position="64"/>
    </location>
</feature>
<evidence type="ECO:0000313" key="4">
    <source>
        <dbReference type="Proteomes" id="UP000005240"/>
    </source>
</evidence>
<feature type="region of interest" description="Disordered" evidence="1">
    <location>
        <begin position="1"/>
        <end position="34"/>
    </location>
</feature>
<evidence type="ECO:0000313" key="2">
    <source>
        <dbReference type="EMBL" id="OAV91098.1"/>
    </source>
</evidence>
<keyword evidence="4" id="KW-1185">Reference proteome</keyword>
<name>A0A180GF74_PUCT1</name>
<feature type="compositionally biased region" description="Polar residues" evidence="1">
    <location>
        <begin position="1"/>
        <end position="10"/>
    </location>
</feature>
<feature type="region of interest" description="Disordered" evidence="1">
    <location>
        <begin position="120"/>
        <end position="144"/>
    </location>
</feature>
<feature type="region of interest" description="Disordered" evidence="1">
    <location>
        <begin position="228"/>
        <end position="255"/>
    </location>
</feature>
<evidence type="ECO:0000256" key="1">
    <source>
        <dbReference type="SAM" id="MobiDB-lite"/>
    </source>
</evidence>
<dbReference type="EnsemblFungi" id="PTTG_04658-t43_1">
    <property type="protein sequence ID" value="PTTG_04658-t43_1-p1"/>
    <property type="gene ID" value="PTTG_04658"/>
</dbReference>
<proteinExistence type="predicted"/>
<reference evidence="3" key="4">
    <citation type="submission" date="2025-05" db="UniProtKB">
        <authorList>
            <consortium name="EnsemblFungi"/>
        </authorList>
    </citation>
    <scope>IDENTIFICATION</scope>
    <source>
        <strain evidence="3">isolate 1-1 / race 1 (BBBD)</strain>
    </source>
</reference>
<accession>A0A180GF74</accession>
<feature type="compositionally biased region" description="Polar residues" evidence="1">
    <location>
        <begin position="17"/>
        <end position="26"/>
    </location>
</feature>
<feature type="region of interest" description="Disordered" evidence="1">
    <location>
        <begin position="51"/>
        <end position="106"/>
    </location>
</feature>
<dbReference type="Proteomes" id="UP000005240">
    <property type="component" value="Unassembled WGS sequence"/>
</dbReference>